<organism evidence="2">
    <name type="scientific">Anguilla anguilla</name>
    <name type="common">European freshwater eel</name>
    <name type="synonym">Muraena anguilla</name>
    <dbReference type="NCBI Taxonomy" id="7936"/>
    <lineage>
        <taxon>Eukaryota</taxon>
        <taxon>Metazoa</taxon>
        <taxon>Chordata</taxon>
        <taxon>Craniata</taxon>
        <taxon>Vertebrata</taxon>
        <taxon>Euteleostomi</taxon>
        <taxon>Actinopterygii</taxon>
        <taxon>Neopterygii</taxon>
        <taxon>Teleostei</taxon>
        <taxon>Anguilliformes</taxon>
        <taxon>Anguillidae</taxon>
        <taxon>Anguilla</taxon>
    </lineage>
</organism>
<sequence length="136" mass="15623">MMRYTILIFILLHYSWGCGIYEEMRKQLDELQKKNESFTFNISGYIVPARPMISKPCACGRVFVETLKKVLENVKPKDDNMKNDTIVNLMKNLDSMHQSTGGHCKQDHTKPLIFCLQITEDSSSRGIKNAKSLECC</sequence>
<feature type="chain" id="PRO_5002435175" evidence="1">
    <location>
        <begin position="18"/>
        <end position="136"/>
    </location>
</feature>
<name>A0A0E9XAH5_ANGAN</name>
<evidence type="ECO:0000256" key="1">
    <source>
        <dbReference type="SAM" id="SignalP"/>
    </source>
</evidence>
<reference evidence="2" key="1">
    <citation type="submission" date="2014-11" db="EMBL/GenBank/DDBJ databases">
        <authorList>
            <person name="Amaro Gonzalez C."/>
        </authorList>
    </citation>
    <scope>NUCLEOTIDE SEQUENCE</scope>
</reference>
<keyword evidence="1" id="KW-0732">Signal</keyword>
<reference evidence="2" key="2">
    <citation type="journal article" date="2015" name="Fish Shellfish Immunol.">
        <title>Early steps in the European eel (Anguilla anguilla)-Vibrio vulnificus interaction in the gills: Role of the RtxA13 toxin.</title>
        <authorList>
            <person name="Callol A."/>
            <person name="Pajuelo D."/>
            <person name="Ebbesson L."/>
            <person name="Teles M."/>
            <person name="MacKenzie S."/>
            <person name="Amaro C."/>
        </authorList>
    </citation>
    <scope>NUCLEOTIDE SEQUENCE</scope>
</reference>
<accession>A0A0E9XAH5</accession>
<evidence type="ECO:0000313" key="2">
    <source>
        <dbReference type="EMBL" id="JAH98718.1"/>
    </source>
</evidence>
<dbReference type="EMBL" id="GBXM01009859">
    <property type="protein sequence ID" value="JAH98718.1"/>
    <property type="molecule type" value="Transcribed_RNA"/>
</dbReference>
<protein>
    <submittedName>
        <fullName evidence="2">Uncharacterized protein</fullName>
    </submittedName>
</protein>
<feature type="signal peptide" evidence="1">
    <location>
        <begin position="1"/>
        <end position="17"/>
    </location>
</feature>
<proteinExistence type="predicted"/>
<dbReference type="AlphaFoldDB" id="A0A0E9XAH5"/>